<evidence type="ECO:0000256" key="1">
    <source>
        <dbReference type="SAM" id="Coils"/>
    </source>
</evidence>
<feature type="transmembrane region" description="Helical" evidence="2">
    <location>
        <begin position="9"/>
        <end position="27"/>
    </location>
</feature>
<name>A0ABU5Z8R0_9FLAO</name>
<sequence>MKNFLRKNWLGLLAIIISVGTWLSFWLRFSPFTWDSFGAMATTMGIIITFLVGFQISAIIGVRRFEKKIEEEQKEIKNAIQTIDYLRTHSLFIINHEFSMVYHEIGSSLFSYMKFALQTVEYGVSCGQIITCNSVIKAINEVLSKNDVVFTEFEKGLLLSIYYSIKTPELIKGLDVDRFKQIGKYLMKARIK</sequence>
<evidence type="ECO:0000313" key="4">
    <source>
        <dbReference type="Proteomes" id="UP001311730"/>
    </source>
</evidence>
<keyword evidence="4" id="KW-1185">Reference proteome</keyword>
<dbReference type="RefSeq" id="WP_323983332.1">
    <property type="nucleotide sequence ID" value="NZ_JAYKBW010000007.1"/>
</dbReference>
<dbReference type="EMBL" id="JAYKBW010000007">
    <property type="protein sequence ID" value="MEB3075054.1"/>
    <property type="molecule type" value="Genomic_DNA"/>
</dbReference>
<evidence type="ECO:0000313" key="3">
    <source>
        <dbReference type="EMBL" id="MEB3075054.1"/>
    </source>
</evidence>
<gene>
    <name evidence="3" type="ORF">VJJ08_07060</name>
</gene>
<reference evidence="3 4" key="1">
    <citation type="submission" date="2023-12" db="EMBL/GenBank/DDBJ databases">
        <title>Genomic sequences of Capnocytophaga and Parvimonas strains.</title>
        <authorList>
            <person name="Watt R.M."/>
            <person name="Wang M."/>
            <person name="Yang T."/>
            <person name="Tong W.M."/>
        </authorList>
    </citation>
    <scope>NUCLEOTIDE SEQUENCE [LARGE SCALE GENOMIC DNA]</scope>
    <source>
        <strain evidence="3 4">CCUG 13096</strain>
    </source>
</reference>
<comment type="caution">
    <text evidence="3">The sequence shown here is derived from an EMBL/GenBank/DDBJ whole genome shotgun (WGS) entry which is preliminary data.</text>
</comment>
<evidence type="ECO:0000256" key="2">
    <source>
        <dbReference type="SAM" id="Phobius"/>
    </source>
</evidence>
<keyword evidence="1" id="KW-0175">Coiled coil</keyword>
<keyword evidence="2" id="KW-0812">Transmembrane</keyword>
<organism evidence="3 4">
    <name type="scientific">Capnocytophaga gingivalis</name>
    <dbReference type="NCBI Taxonomy" id="1017"/>
    <lineage>
        <taxon>Bacteria</taxon>
        <taxon>Pseudomonadati</taxon>
        <taxon>Bacteroidota</taxon>
        <taxon>Flavobacteriia</taxon>
        <taxon>Flavobacteriales</taxon>
        <taxon>Flavobacteriaceae</taxon>
        <taxon>Capnocytophaga</taxon>
    </lineage>
</organism>
<accession>A0ABU5Z8R0</accession>
<dbReference type="Proteomes" id="UP001311730">
    <property type="component" value="Unassembled WGS sequence"/>
</dbReference>
<keyword evidence="2" id="KW-1133">Transmembrane helix</keyword>
<protein>
    <submittedName>
        <fullName evidence="3">Uncharacterized protein</fullName>
    </submittedName>
</protein>
<feature type="transmembrane region" description="Helical" evidence="2">
    <location>
        <begin position="39"/>
        <end position="62"/>
    </location>
</feature>
<proteinExistence type="predicted"/>
<feature type="coiled-coil region" evidence="1">
    <location>
        <begin position="62"/>
        <end position="89"/>
    </location>
</feature>
<keyword evidence="2" id="KW-0472">Membrane</keyword>